<keyword evidence="1" id="KW-0732">Signal</keyword>
<reference evidence="3" key="1">
    <citation type="submission" date="2021-04" db="EMBL/GenBank/DDBJ databases">
        <title>Dactylosporangium aurantiacum NRRL B-8018 full assembly.</title>
        <authorList>
            <person name="Hartkoorn R.C."/>
            <person name="Beaudoing E."/>
            <person name="Hot D."/>
        </authorList>
    </citation>
    <scope>NUCLEOTIDE SEQUENCE</scope>
    <source>
        <strain evidence="3">NRRL B-8018</strain>
    </source>
</reference>
<evidence type="ECO:0000313" key="3">
    <source>
        <dbReference type="EMBL" id="UWZ56077.1"/>
    </source>
</evidence>
<dbReference type="SUPFAM" id="SSF51261">
    <property type="entry name" value="Duplicated hybrid motif"/>
    <property type="match status" value="1"/>
</dbReference>
<gene>
    <name evidence="3" type="ORF">Daura_07775</name>
</gene>
<protein>
    <submittedName>
        <fullName evidence="3">M23 family metallopeptidase</fullName>
    </submittedName>
</protein>
<dbReference type="Pfam" id="PF01551">
    <property type="entry name" value="Peptidase_M23"/>
    <property type="match status" value="1"/>
</dbReference>
<dbReference type="InterPro" id="IPR016047">
    <property type="entry name" value="M23ase_b-sheet_dom"/>
</dbReference>
<dbReference type="AlphaFoldDB" id="A0A9Q9ILK7"/>
<dbReference type="Proteomes" id="UP001058003">
    <property type="component" value="Chromosome"/>
</dbReference>
<dbReference type="EMBL" id="CP073767">
    <property type="protein sequence ID" value="UWZ56077.1"/>
    <property type="molecule type" value="Genomic_DNA"/>
</dbReference>
<dbReference type="PANTHER" id="PTHR21666">
    <property type="entry name" value="PEPTIDASE-RELATED"/>
    <property type="match status" value="1"/>
</dbReference>
<dbReference type="CDD" id="cd12797">
    <property type="entry name" value="M23_peptidase"/>
    <property type="match status" value="1"/>
</dbReference>
<dbReference type="GO" id="GO:0004222">
    <property type="term" value="F:metalloendopeptidase activity"/>
    <property type="evidence" value="ECO:0007669"/>
    <property type="project" value="TreeGrafter"/>
</dbReference>
<evidence type="ECO:0000313" key="4">
    <source>
        <dbReference type="Proteomes" id="UP001058003"/>
    </source>
</evidence>
<dbReference type="OrthoDB" id="5245088at2"/>
<proteinExistence type="predicted"/>
<dbReference type="PANTHER" id="PTHR21666:SF289">
    <property type="entry name" value="L-ALA--D-GLU ENDOPEPTIDASE"/>
    <property type="match status" value="1"/>
</dbReference>
<evidence type="ECO:0000256" key="1">
    <source>
        <dbReference type="ARBA" id="ARBA00022729"/>
    </source>
</evidence>
<organism evidence="3 4">
    <name type="scientific">Dactylosporangium aurantiacum</name>
    <dbReference type="NCBI Taxonomy" id="35754"/>
    <lineage>
        <taxon>Bacteria</taxon>
        <taxon>Bacillati</taxon>
        <taxon>Actinomycetota</taxon>
        <taxon>Actinomycetes</taxon>
        <taxon>Micromonosporales</taxon>
        <taxon>Micromonosporaceae</taxon>
        <taxon>Dactylosporangium</taxon>
    </lineage>
</organism>
<feature type="domain" description="M23ase beta-sheet core" evidence="2">
    <location>
        <begin position="97"/>
        <end position="191"/>
    </location>
</feature>
<dbReference type="KEGG" id="daur:Daura_07775"/>
<evidence type="ECO:0000259" key="2">
    <source>
        <dbReference type="Pfam" id="PF01551"/>
    </source>
</evidence>
<keyword evidence="4" id="KW-1185">Reference proteome</keyword>
<sequence>MVHLGVVRGVVRPGVIPGVIRLGVVPGVVRLGVVPGVVRLGAPAGSVGARVAPLGGPVVFRGPPAFERAPGTFRWPLAPPVAVTRRFEPPPDPYKAGHRGADLLGTPGTMVRSAGPGVVAFAGMVAGRPVVSVSHPGGLRTTYEPVDAVIPAGTVVSAGTPLGTLRAGHAGCPESACLHWGLRAGDVYLDPLTLLRRGQVRLLPW</sequence>
<accession>A0A9Q9ILK7</accession>
<dbReference type="Gene3D" id="2.70.70.10">
    <property type="entry name" value="Glucose Permease (Domain IIA)"/>
    <property type="match status" value="1"/>
</dbReference>
<name>A0A9Q9ILK7_9ACTN</name>
<dbReference type="InterPro" id="IPR011055">
    <property type="entry name" value="Dup_hybrid_motif"/>
</dbReference>
<dbReference type="InterPro" id="IPR050570">
    <property type="entry name" value="Cell_wall_metabolism_enzyme"/>
</dbReference>